<gene>
    <name evidence="2" type="ORF">L1049_017312</name>
</gene>
<feature type="region of interest" description="Disordered" evidence="1">
    <location>
        <begin position="75"/>
        <end position="95"/>
    </location>
</feature>
<evidence type="ECO:0000313" key="2">
    <source>
        <dbReference type="EMBL" id="KAK9288846.1"/>
    </source>
</evidence>
<protein>
    <submittedName>
        <fullName evidence="2">Uncharacterized protein</fullName>
    </submittedName>
</protein>
<keyword evidence="3" id="KW-1185">Reference proteome</keyword>
<organism evidence="2 3">
    <name type="scientific">Liquidambar formosana</name>
    <name type="common">Formosan gum</name>
    <dbReference type="NCBI Taxonomy" id="63359"/>
    <lineage>
        <taxon>Eukaryota</taxon>
        <taxon>Viridiplantae</taxon>
        <taxon>Streptophyta</taxon>
        <taxon>Embryophyta</taxon>
        <taxon>Tracheophyta</taxon>
        <taxon>Spermatophyta</taxon>
        <taxon>Magnoliopsida</taxon>
        <taxon>eudicotyledons</taxon>
        <taxon>Gunneridae</taxon>
        <taxon>Pentapetalae</taxon>
        <taxon>Saxifragales</taxon>
        <taxon>Altingiaceae</taxon>
        <taxon>Liquidambar</taxon>
    </lineage>
</organism>
<feature type="compositionally biased region" description="Basic and acidic residues" evidence="1">
    <location>
        <begin position="1"/>
        <end position="10"/>
    </location>
</feature>
<evidence type="ECO:0000256" key="1">
    <source>
        <dbReference type="SAM" id="MobiDB-lite"/>
    </source>
</evidence>
<accession>A0AAP0S0P6</accession>
<sequence length="95" mass="10749">MDTDVTDHKSGQNKPLGAVDAQKVELRREAEEDSESNSLLPPRKGGMSRKLEKTRRKVQWNDRNGNKLVEILEFQPSDVSDSEDEDSDSCICNIM</sequence>
<dbReference type="EMBL" id="JBBPBK010000003">
    <property type="protein sequence ID" value="KAK9288846.1"/>
    <property type="molecule type" value="Genomic_DNA"/>
</dbReference>
<dbReference type="PANTHER" id="PTHR33401:SF2">
    <property type="entry name" value="OS03G0138400 PROTEIN"/>
    <property type="match status" value="1"/>
</dbReference>
<dbReference type="AlphaFoldDB" id="A0AAP0S0P6"/>
<evidence type="ECO:0000313" key="3">
    <source>
        <dbReference type="Proteomes" id="UP001415857"/>
    </source>
</evidence>
<dbReference type="Proteomes" id="UP001415857">
    <property type="component" value="Unassembled WGS sequence"/>
</dbReference>
<proteinExistence type="predicted"/>
<comment type="caution">
    <text evidence="2">The sequence shown here is derived from an EMBL/GenBank/DDBJ whole genome shotgun (WGS) entry which is preliminary data.</text>
</comment>
<feature type="region of interest" description="Disordered" evidence="1">
    <location>
        <begin position="1"/>
        <end position="58"/>
    </location>
</feature>
<reference evidence="2 3" key="1">
    <citation type="journal article" date="2024" name="Plant J.">
        <title>Genome sequences and population genomics reveal climatic adaptation and genomic divergence between two closely related sweetgum species.</title>
        <authorList>
            <person name="Xu W.Q."/>
            <person name="Ren C.Q."/>
            <person name="Zhang X.Y."/>
            <person name="Comes H.P."/>
            <person name="Liu X.H."/>
            <person name="Li Y.G."/>
            <person name="Kettle C.J."/>
            <person name="Jalonen R."/>
            <person name="Gaisberger H."/>
            <person name="Ma Y.Z."/>
            <person name="Qiu Y.X."/>
        </authorList>
    </citation>
    <scope>NUCLEOTIDE SEQUENCE [LARGE SCALE GENOMIC DNA]</scope>
    <source>
        <strain evidence="2">Hangzhou</strain>
    </source>
</reference>
<dbReference type="PANTHER" id="PTHR33401">
    <property type="entry name" value="LIGHT-HARVESTING COMPLEX-LIKE PROTEIN OHP2, CHLOROPLASTIC"/>
    <property type="match status" value="1"/>
</dbReference>
<name>A0AAP0S0P6_LIQFO</name>